<keyword evidence="5 10" id="KW-0660">Purine salvage</keyword>
<name>C1L3V2_SCHJA</name>
<dbReference type="InterPro" id="IPR002173">
    <property type="entry name" value="Carboh/pur_kinase_PfkB_CS"/>
</dbReference>
<keyword evidence="4 10" id="KW-0808">Transferase</keyword>
<keyword evidence="6 10" id="KW-0547">Nucleotide-binding</keyword>
<dbReference type="Gene3D" id="3.30.1110.10">
    <property type="match status" value="1"/>
</dbReference>
<comment type="catalytic activity">
    <reaction evidence="10">
        <text>adenosine + ATP = AMP + ADP + H(+)</text>
        <dbReference type="Rhea" id="RHEA:20824"/>
        <dbReference type="ChEBI" id="CHEBI:15378"/>
        <dbReference type="ChEBI" id="CHEBI:16335"/>
        <dbReference type="ChEBI" id="CHEBI:30616"/>
        <dbReference type="ChEBI" id="CHEBI:456215"/>
        <dbReference type="ChEBI" id="CHEBI:456216"/>
        <dbReference type="EC" id="2.7.1.20"/>
    </reaction>
</comment>
<dbReference type="GO" id="GO:0006144">
    <property type="term" value="P:purine nucleobase metabolic process"/>
    <property type="evidence" value="ECO:0007669"/>
    <property type="project" value="TreeGrafter"/>
</dbReference>
<dbReference type="GO" id="GO:0005829">
    <property type="term" value="C:cytosol"/>
    <property type="evidence" value="ECO:0007669"/>
    <property type="project" value="TreeGrafter"/>
</dbReference>
<dbReference type="InterPro" id="IPR029056">
    <property type="entry name" value="Ribokinase-like"/>
</dbReference>
<dbReference type="PROSITE" id="PS00584">
    <property type="entry name" value="PFKB_KINASES_2"/>
    <property type="match status" value="1"/>
</dbReference>
<dbReference type="Pfam" id="PF00294">
    <property type="entry name" value="PfkB"/>
    <property type="match status" value="1"/>
</dbReference>
<dbReference type="Gene3D" id="3.40.1190.20">
    <property type="match status" value="1"/>
</dbReference>
<dbReference type="EC" id="2.7.1.20" evidence="3 10"/>
<dbReference type="InterPro" id="IPR001805">
    <property type="entry name" value="Adenokinase"/>
</dbReference>
<comment type="subcellular location">
    <subcellularLocation>
        <location evidence="10">Nucleus</location>
    </subcellularLocation>
</comment>
<dbReference type="PANTHER" id="PTHR45769">
    <property type="entry name" value="ADENOSINE KINASE"/>
    <property type="match status" value="1"/>
</dbReference>
<keyword evidence="7 10" id="KW-0418">Kinase</keyword>
<feature type="domain" description="Carbohydrate kinase PfkB" evidence="11">
    <location>
        <begin position="31"/>
        <end position="338"/>
    </location>
</feature>
<keyword evidence="10" id="KW-0460">Magnesium</keyword>
<dbReference type="InterPro" id="IPR011611">
    <property type="entry name" value="PfkB_dom"/>
</dbReference>
<evidence type="ECO:0000256" key="6">
    <source>
        <dbReference type="ARBA" id="ARBA00022741"/>
    </source>
</evidence>
<evidence type="ECO:0000256" key="9">
    <source>
        <dbReference type="PIRSR" id="PIRSR601805-1"/>
    </source>
</evidence>
<organism evidence="12">
    <name type="scientific">Schistosoma japonicum</name>
    <name type="common">Blood fluke</name>
    <dbReference type="NCBI Taxonomy" id="6182"/>
    <lineage>
        <taxon>Eukaryota</taxon>
        <taxon>Metazoa</taxon>
        <taxon>Spiralia</taxon>
        <taxon>Lophotrochozoa</taxon>
        <taxon>Platyhelminthes</taxon>
        <taxon>Trematoda</taxon>
        <taxon>Digenea</taxon>
        <taxon>Strigeidida</taxon>
        <taxon>Schistosomatoidea</taxon>
        <taxon>Schistosomatidae</taxon>
        <taxon>Schistosoma</taxon>
    </lineage>
</organism>
<evidence type="ECO:0000256" key="2">
    <source>
        <dbReference type="ARBA" id="ARBA00010688"/>
    </source>
</evidence>
<evidence type="ECO:0000256" key="8">
    <source>
        <dbReference type="ARBA" id="ARBA00022840"/>
    </source>
</evidence>
<feature type="active site" description="Proton acceptor" evidence="9">
    <location>
        <position position="302"/>
    </location>
</feature>
<dbReference type="GO" id="GO:0006166">
    <property type="term" value="P:purine ribonucleoside salvage"/>
    <property type="evidence" value="ECO:0007669"/>
    <property type="project" value="UniProtKB-KW"/>
</dbReference>
<gene>
    <name evidence="12" type="primary">adka</name>
</gene>
<keyword evidence="8 10" id="KW-0067">ATP-binding</keyword>
<dbReference type="GO" id="GO:0004001">
    <property type="term" value="F:adenosine kinase activity"/>
    <property type="evidence" value="ECO:0007669"/>
    <property type="project" value="UniProtKB-UniRule"/>
</dbReference>
<dbReference type="CDD" id="cd01168">
    <property type="entry name" value="adenosine_kinase"/>
    <property type="match status" value="1"/>
</dbReference>
<reference evidence="12" key="1">
    <citation type="journal article" date="2009" name="Nature">
        <title>The Schistosoma japonicum genome reveals features of host-parasite interplay.</title>
        <authorList>
            <person name="Liu F."/>
            <person name="Zhou Y."/>
            <person name="Wang Z.Q."/>
            <person name="Lu G."/>
            <person name="Zheng H."/>
            <person name="Brindley P.J."/>
            <person name="McManus D.P."/>
            <person name="Blair D."/>
            <person name="Zhang Q.H."/>
            <person name="Zhong Y."/>
            <person name="Wang S."/>
            <person name="Han Z.G."/>
            <person name="Chen Z."/>
        </authorList>
    </citation>
    <scope>NUCLEOTIDE SEQUENCE</scope>
    <source>
        <strain evidence="12">Anhui</strain>
    </source>
</reference>
<dbReference type="GO" id="GO:0044209">
    <property type="term" value="P:AMP salvage"/>
    <property type="evidence" value="ECO:0007669"/>
    <property type="project" value="UniProtKB-UniRule"/>
</dbReference>
<dbReference type="GO" id="GO:0005524">
    <property type="term" value="F:ATP binding"/>
    <property type="evidence" value="ECO:0007669"/>
    <property type="project" value="UniProtKB-UniRule"/>
</dbReference>
<evidence type="ECO:0000256" key="1">
    <source>
        <dbReference type="ARBA" id="ARBA00004801"/>
    </source>
</evidence>
<accession>C1L3V2</accession>
<dbReference type="SUPFAM" id="SSF53613">
    <property type="entry name" value="Ribokinase-like"/>
    <property type="match status" value="1"/>
</dbReference>
<dbReference type="PANTHER" id="PTHR45769:SF3">
    <property type="entry name" value="ADENOSINE KINASE"/>
    <property type="match status" value="1"/>
</dbReference>
<protein>
    <recommendedName>
        <fullName evidence="3 10">Adenosine kinase</fullName>
        <shortName evidence="10">AK</shortName>
        <ecNumber evidence="3 10">2.7.1.20</ecNumber>
    </recommendedName>
    <alternativeName>
        <fullName evidence="10">Adenosine 5'-phosphotransferase</fullName>
    </alternativeName>
</protein>
<dbReference type="UniPathway" id="UPA00588">
    <property type="reaction ID" value="UER00659"/>
</dbReference>
<comment type="pathway">
    <text evidence="1 10">Purine metabolism; AMP biosynthesis via salvage pathway; AMP from adenosine: step 1/1.</text>
</comment>
<comment type="cofactor">
    <cofactor evidence="10">
        <name>Mg(2+)</name>
        <dbReference type="ChEBI" id="CHEBI:18420"/>
    </cofactor>
    <text evidence="10">Binds 3 Mg(2+) ions per subunit.</text>
</comment>
<comment type="subunit">
    <text evidence="10">Monomer.</text>
</comment>
<evidence type="ECO:0000256" key="10">
    <source>
        <dbReference type="RuleBase" id="RU368116"/>
    </source>
</evidence>
<evidence type="ECO:0000259" key="11">
    <source>
        <dbReference type="Pfam" id="PF00294"/>
    </source>
</evidence>
<dbReference type="GO" id="GO:0005634">
    <property type="term" value="C:nucleus"/>
    <property type="evidence" value="ECO:0007669"/>
    <property type="project" value="UniProtKB-SubCell"/>
</dbReference>
<comment type="function">
    <text evidence="10">ATP dependent phosphorylation of adenosine and other related nucleoside analogs to monophosphate derivatives.</text>
</comment>
<dbReference type="AlphaFoldDB" id="C1L3V2"/>
<proteinExistence type="evidence at transcript level"/>
<keyword evidence="10" id="KW-0539">Nucleus</keyword>
<evidence type="ECO:0000256" key="5">
    <source>
        <dbReference type="ARBA" id="ARBA00022726"/>
    </source>
</evidence>
<evidence type="ECO:0000256" key="4">
    <source>
        <dbReference type="ARBA" id="ARBA00022679"/>
    </source>
</evidence>
<evidence type="ECO:0000256" key="3">
    <source>
        <dbReference type="ARBA" id="ARBA00012119"/>
    </source>
</evidence>
<evidence type="ECO:0000256" key="7">
    <source>
        <dbReference type="ARBA" id="ARBA00022777"/>
    </source>
</evidence>
<dbReference type="EMBL" id="FN313646">
    <property type="protein sequence ID" value="CAX69380.1"/>
    <property type="molecule type" value="mRNA"/>
</dbReference>
<comment type="similarity">
    <text evidence="2 10">Belongs to the carbohydrate kinase PfkB family.</text>
</comment>
<reference evidence="12" key="2">
    <citation type="submission" date="2009-03" db="EMBL/GenBank/DDBJ databases">
        <authorList>
            <person name="Gang L."/>
        </authorList>
    </citation>
    <scope>NUCLEOTIDE SEQUENCE</scope>
    <source>
        <strain evidence="12">Anhui</strain>
    </source>
</reference>
<sequence>MHDFPEGYVFGMGNPLLDIIVEAEEEIYEEYDLKKDDAILAEEKHMSIYDKIEKQNGVKYIAGGSTLNTVKMIQWIIGKPFVCSYVGCIGSDLMGKHIMNECRELNITTEFQVTKEPLKTGKVAVLTSNKLRSMVTYLGAACDLSLNHIEQPHVWSLVEKAQVYYIAGYVISSCYDGMLKVAKHSLASEKLFCFNLSAPFLSQFKTDEVDIMLSYSGIVFGNEFEATAYAEAHALSDRTVHGIVRYIANLPFADGKQHKRIVIVTRGNEPVVFTDSFDLSVHQFVVEKLREDQIVDTNGAGDAFAAGFIAEYIQKQSIIKSVHSAVEAATYIICRSGFSLGPRVSCVK</sequence>
<evidence type="ECO:0000313" key="12">
    <source>
        <dbReference type="EMBL" id="CAX69380.1"/>
    </source>
</evidence>
<dbReference type="PRINTS" id="PR00989">
    <property type="entry name" value="ADENOKINASE"/>
</dbReference>